<keyword evidence="6" id="KW-1185">Reference proteome</keyword>
<keyword evidence="2" id="KW-0863">Zinc-finger</keyword>
<dbReference type="GO" id="GO:0016925">
    <property type="term" value="P:protein sumoylation"/>
    <property type="evidence" value="ECO:0007669"/>
    <property type="project" value="TreeGrafter"/>
</dbReference>
<comment type="caution">
    <text evidence="5">The sequence shown here is derived from an EMBL/GenBank/DDBJ whole genome shotgun (WGS) entry which is preliminary data.</text>
</comment>
<evidence type="ECO:0000313" key="6">
    <source>
        <dbReference type="Proteomes" id="UP000887116"/>
    </source>
</evidence>
<dbReference type="Gene3D" id="3.30.40.10">
    <property type="entry name" value="Zinc/RING finger domain, C3HC4 (zinc finger)"/>
    <property type="match status" value="1"/>
</dbReference>
<accession>A0A8X6HK17</accession>
<evidence type="ECO:0000313" key="5">
    <source>
        <dbReference type="EMBL" id="GFR25396.1"/>
    </source>
</evidence>
<evidence type="ECO:0000259" key="4">
    <source>
        <dbReference type="Pfam" id="PF02891"/>
    </source>
</evidence>
<dbReference type="InterPro" id="IPR004181">
    <property type="entry name" value="Znf_MIZ"/>
</dbReference>
<dbReference type="PANTHER" id="PTHR10782:SF4">
    <property type="entry name" value="TONALLI, ISOFORM E"/>
    <property type="match status" value="1"/>
</dbReference>
<evidence type="ECO:0000256" key="2">
    <source>
        <dbReference type="ARBA" id="ARBA00022771"/>
    </source>
</evidence>
<dbReference type="GO" id="GO:0061665">
    <property type="term" value="F:SUMO ligase activity"/>
    <property type="evidence" value="ECO:0007669"/>
    <property type="project" value="TreeGrafter"/>
</dbReference>
<dbReference type="GO" id="GO:0008270">
    <property type="term" value="F:zinc ion binding"/>
    <property type="evidence" value="ECO:0007669"/>
    <property type="project" value="UniProtKB-KW"/>
</dbReference>
<name>A0A8X6HK17_TRICU</name>
<protein>
    <recommendedName>
        <fullName evidence="4">SP-RING-type domain-containing protein</fullName>
    </recommendedName>
</protein>
<sequence length="279" mass="32748">MRIRAKYADYTIDTNDFPMFQEQDIIIPGQKFQLREEKQIIEFTLPSHLINKIIAGKQPDGSFRHEIQFRVWDCKNNEDWPDIHLCIEVNEHPVFVPQPSPHIVYITAYCALEEAFCNQVIISSPRSEVLESYAFDFSLVTRYLPSEIIQKHPLKITFNTKELAEVALKETGDRHLVIFMVDNVTQNVIKEPCRSIICEHPEIFDLETFLKDAQYKLQWKCPICSKKIKYKDLVIDMFLKQMGNQGKTTFHFYKPRNSTKLLDKNDDGITCEREVIQLD</sequence>
<reference evidence="5" key="1">
    <citation type="submission" date="2020-07" db="EMBL/GenBank/DDBJ databases">
        <title>Multicomponent nature underlies the extraordinary mechanical properties of spider dragline silk.</title>
        <authorList>
            <person name="Kono N."/>
            <person name="Nakamura H."/>
            <person name="Mori M."/>
            <person name="Yoshida Y."/>
            <person name="Ohtoshi R."/>
            <person name="Malay A.D."/>
            <person name="Moran D.A.P."/>
            <person name="Tomita M."/>
            <person name="Numata K."/>
            <person name="Arakawa K."/>
        </authorList>
    </citation>
    <scope>NUCLEOTIDE SEQUENCE</scope>
</reference>
<keyword evidence="3" id="KW-0862">Zinc</keyword>
<dbReference type="GO" id="GO:0000785">
    <property type="term" value="C:chromatin"/>
    <property type="evidence" value="ECO:0007669"/>
    <property type="project" value="TreeGrafter"/>
</dbReference>
<dbReference type="OrthoDB" id="6408963at2759"/>
<proteinExistence type="predicted"/>
<dbReference type="EMBL" id="BMAO01038505">
    <property type="protein sequence ID" value="GFR25396.1"/>
    <property type="molecule type" value="Genomic_DNA"/>
</dbReference>
<evidence type="ECO:0000256" key="3">
    <source>
        <dbReference type="ARBA" id="ARBA00022833"/>
    </source>
</evidence>
<keyword evidence="1" id="KW-0479">Metal-binding</keyword>
<dbReference type="Proteomes" id="UP000887116">
    <property type="component" value="Unassembled WGS sequence"/>
</dbReference>
<dbReference type="AlphaFoldDB" id="A0A8X6HK17"/>
<gene>
    <name evidence="5" type="primary">AVEN_8321_1</name>
    <name evidence="5" type="ORF">TNCT_101781</name>
</gene>
<organism evidence="5 6">
    <name type="scientific">Trichonephila clavata</name>
    <name type="common">Joro spider</name>
    <name type="synonym">Nephila clavata</name>
    <dbReference type="NCBI Taxonomy" id="2740835"/>
    <lineage>
        <taxon>Eukaryota</taxon>
        <taxon>Metazoa</taxon>
        <taxon>Ecdysozoa</taxon>
        <taxon>Arthropoda</taxon>
        <taxon>Chelicerata</taxon>
        <taxon>Arachnida</taxon>
        <taxon>Araneae</taxon>
        <taxon>Araneomorphae</taxon>
        <taxon>Entelegynae</taxon>
        <taxon>Araneoidea</taxon>
        <taxon>Nephilidae</taxon>
        <taxon>Trichonephila</taxon>
    </lineage>
</organism>
<dbReference type="InterPro" id="IPR013083">
    <property type="entry name" value="Znf_RING/FYVE/PHD"/>
</dbReference>
<dbReference type="PANTHER" id="PTHR10782">
    <property type="entry name" value="ZINC FINGER MIZ DOMAIN-CONTAINING PROTEIN"/>
    <property type="match status" value="1"/>
</dbReference>
<evidence type="ECO:0000256" key="1">
    <source>
        <dbReference type="ARBA" id="ARBA00022723"/>
    </source>
</evidence>
<feature type="domain" description="SP-RING-type" evidence="4">
    <location>
        <begin position="184"/>
        <end position="226"/>
    </location>
</feature>
<dbReference type="Pfam" id="PF02891">
    <property type="entry name" value="zf-MIZ"/>
    <property type="match status" value="1"/>
</dbReference>